<feature type="region of interest" description="Disordered" evidence="1">
    <location>
        <begin position="55"/>
        <end position="109"/>
    </location>
</feature>
<proteinExistence type="predicted"/>
<gene>
    <name evidence="2" type="ORF">C4D60_Mb04t16680</name>
</gene>
<name>A0A4S8KCK1_MUSBA</name>
<dbReference type="EMBL" id="PYDT01000001">
    <property type="protein sequence ID" value="THU72861.1"/>
    <property type="molecule type" value="Genomic_DNA"/>
</dbReference>
<dbReference type="AlphaFoldDB" id="A0A4S8KCK1"/>
<evidence type="ECO:0000313" key="2">
    <source>
        <dbReference type="EMBL" id="THU72861.1"/>
    </source>
</evidence>
<reference evidence="2 3" key="1">
    <citation type="journal article" date="2019" name="Nat. Plants">
        <title>Genome sequencing of Musa balbisiana reveals subgenome evolution and function divergence in polyploid bananas.</title>
        <authorList>
            <person name="Yao X."/>
        </authorList>
    </citation>
    <scope>NUCLEOTIDE SEQUENCE [LARGE SCALE GENOMIC DNA]</scope>
    <source>
        <strain evidence="3">cv. DH-PKW</strain>
        <tissue evidence="2">Leaves</tissue>
    </source>
</reference>
<feature type="region of interest" description="Disordered" evidence="1">
    <location>
        <begin position="1"/>
        <end position="30"/>
    </location>
</feature>
<comment type="caution">
    <text evidence="2">The sequence shown here is derived from an EMBL/GenBank/DDBJ whole genome shotgun (WGS) entry which is preliminary data.</text>
</comment>
<feature type="compositionally biased region" description="Polar residues" evidence="1">
    <location>
        <begin position="65"/>
        <end position="75"/>
    </location>
</feature>
<keyword evidence="3" id="KW-1185">Reference proteome</keyword>
<dbReference type="Proteomes" id="UP000317650">
    <property type="component" value="Chromosome 4"/>
</dbReference>
<evidence type="ECO:0000256" key="1">
    <source>
        <dbReference type="SAM" id="MobiDB-lite"/>
    </source>
</evidence>
<organism evidence="2 3">
    <name type="scientific">Musa balbisiana</name>
    <name type="common">Banana</name>
    <dbReference type="NCBI Taxonomy" id="52838"/>
    <lineage>
        <taxon>Eukaryota</taxon>
        <taxon>Viridiplantae</taxon>
        <taxon>Streptophyta</taxon>
        <taxon>Embryophyta</taxon>
        <taxon>Tracheophyta</taxon>
        <taxon>Spermatophyta</taxon>
        <taxon>Magnoliopsida</taxon>
        <taxon>Liliopsida</taxon>
        <taxon>Zingiberales</taxon>
        <taxon>Musaceae</taxon>
        <taxon>Musa</taxon>
    </lineage>
</organism>
<evidence type="ECO:0000313" key="3">
    <source>
        <dbReference type="Proteomes" id="UP000317650"/>
    </source>
</evidence>
<sequence length="109" mass="11988">MATRLELTSVAPDDASCLDRPGNTWSNGPKRRSRCINALLMPNPSRHANIAVRRGREYDHAPYKTGTSDTGSSRAPTRPVCRYEDGATSPEAEEEDPSLRNVPTSYIVT</sequence>
<protein>
    <submittedName>
        <fullName evidence="2">Uncharacterized protein</fullName>
    </submittedName>
</protein>
<accession>A0A4S8KCK1</accession>